<organism evidence="13 14">
    <name type="scientific">Paraburkholderia translucens</name>
    <dbReference type="NCBI Taxonomy" id="2886945"/>
    <lineage>
        <taxon>Bacteria</taxon>
        <taxon>Pseudomonadati</taxon>
        <taxon>Pseudomonadota</taxon>
        <taxon>Betaproteobacteria</taxon>
        <taxon>Burkholderiales</taxon>
        <taxon>Burkholderiaceae</taxon>
        <taxon>Paraburkholderia</taxon>
    </lineage>
</organism>
<feature type="domain" description="Histidine kinase" evidence="12">
    <location>
        <begin position="160"/>
        <end position="359"/>
    </location>
</feature>
<dbReference type="SUPFAM" id="SSF47384">
    <property type="entry name" value="Homodimeric domain of signal transducing histidine kinase"/>
    <property type="match status" value="1"/>
</dbReference>
<keyword evidence="14" id="KW-1185">Reference proteome</keyword>
<dbReference type="EC" id="2.7.13.3" evidence="3"/>
<dbReference type="PANTHER" id="PTHR44936">
    <property type="entry name" value="SENSOR PROTEIN CREC"/>
    <property type="match status" value="1"/>
</dbReference>
<keyword evidence="9" id="KW-0902">Two-component regulatory system</keyword>
<evidence type="ECO:0000256" key="11">
    <source>
        <dbReference type="SAM" id="Phobius"/>
    </source>
</evidence>
<keyword evidence="5" id="KW-0808">Transferase</keyword>
<keyword evidence="7 13" id="KW-0418">Kinase</keyword>
<dbReference type="Gene3D" id="1.10.287.130">
    <property type="match status" value="1"/>
</dbReference>
<protein>
    <recommendedName>
        <fullName evidence="3">histidine kinase</fullName>
        <ecNumber evidence="3">2.7.13.3</ecNumber>
    </recommendedName>
</protein>
<dbReference type="Pfam" id="PF02518">
    <property type="entry name" value="HATPase_c"/>
    <property type="match status" value="1"/>
</dbReference>
<dbReference type="InterPro" id="IPR036097">
    <property type="entry name" value="HisK_dim/P_sf"/>
</dbReference>
<evidence type="ECO:0000256" key="3">
    <source>
        <dbReference type="ARBA" id="ARBA00012438"/>
    </source>
</evidence>
<dbReference type="GO" id="GO:0016301">
    <property type="term" value="F:kinase activity"/>
    <property type="evidence" value="ECO:0007669"/>
    <property type="project" value="UniProtKB-KW"/>
</dbReference>
<feature type="transmembrane region" description="Helical" evidence="11">
    <location>
        <begin position="46"/>
        <end position="66"/>
    </location>
</feature>
<comment type="subcellular location">
    <subcellularLocation>
        <location evidence="2">Cell inner membrane</location>
        <topology evidence="2">Multi-pass membrane protein</topology>
    </subcellularLocation>
</comment>
<dbReference type="InterPro" id="IPR050980">
    <property type="entry name" value="2C_sensor_his_kinase"/>
</dbReference>
<comment type="catalytic activity">
    <reaction evidence="1">
        <text>ATP + protein L-histidine = ADP + protein N-phospho-L-histidine.</text>
        <dbReference type="EC" id="2.7.13.3"/>
    </reaction>
</comment>
<comment type="caution">
    <text evidence="13">The sequence shown here is derived from an EMBL/GenBank/DDBJ whole genome shotgun (WGS) entry which is preliminary data.</text>
</comment>
<evidence type="ECO:0000256" key="2">
    <source>
        <dbReference type="ARBA" id="ARBA00004429"/>
    </source>
</evidence>
<keyword evidence="4" id="KW-0997">Cell inner membrane</keyword>
<accession>A0ABS8KLG8</accession>
<keyword evidence="10 11" id="KW-0472">Membrane</keyword>
<evidence type="ECO:0000256" key="7">
    <source>
        <dbReference type="ARBA" id="ARBA00022777"/>
    </source>
</evidence>
<name>A0ABS8KLG8_9BURK</name>
<evidence type="ECO:0000256" key="10">
    <source>
        <dbReference type="ARBA" id="ARBA00023136"/>
    </source>
</evidence>
<dbReference type="PRINTS" id="PR00344">
    <property type="entry name" value="BCTRLSENSOR"/>
</dbReference>
<evidence type="ECO:0000313" key="14">
    <source>
        <dbReference type="Proteomes" id="UP001430614"/>
    </source>
</evidence>
<evidence type="ECO:0000313" key="13">
    <source>
        <dbReference type="EMBL" id="MCC8405604.1"/>
    </source>
</evidence>
<dbReference type="InterPro" id="IPR004358">
    <property type="entry name" value="Sig_transdc_His_kin-like_C"/>
</dbReference>
<keyword evidence="6 11" id="KW-0812">Transmembrane</keyword>
<dbReference type="Gene3D" id="3.30.565.10">
    <property type="entry name" value="Histidine kinase-like ATPase, C-terminal domain"/>
    <property type="match status" value="1"/>
</dbReference>
<dbReference type="InterPro" id="IPR005467">
    <property type="entry name" value="His_kinase_dom"/>
</dbReference>
<dbReference type="Proteomes" id="UP001430614">
    <property type="component" value="Unassembled WGS sequence"/>
</dbReference>
<dbReference type="SMART" id="SM00387">
    <property type="entry name" value="HATPase_c"/>
    <property type="match status" value="1"/>
</dbReference>
<gene>
    <name evidence="13" type="ORF">LJ655_27730</name>
</gene>
<evidence type="ECO:0000256" key="5">
    <source>
        <dbReference type="ARBA" id="ARBA00022679"/>
    </source>
</evidence>
<reference evidence="13 14" key="1">
    <citation type="submission" date="2021-11" db="EMBL/GenBank/DDBJ databases">
        <authorList>
            <person name="Oh E.-T."/>
            <person name="Kim S.-B."/>
        </authorList>
    </citation>
    <scope>NUCLEOTIDE SEQUENCE [LARGE SCALE GENOMIC DNA]</scope>
    <source>
        <strain evidence="13 14">MMS20-SJTN17</strain>
    </source>
</reference>
<evidence type="ECO:0000256" key="4">
    <source>
        <dbReference type="ARBA" id="ARBA00022519"/>
    </source>
</evidence>
<dbReference type="RefSeq" id="WP_230564373.1">
    <property type="nucleotide sequence ID" value="NZ_JAJITC010000022.1"/>
</dbReference>
<dbReference type="CDD" id="cd00075">
    <property type="entry name" value="HATPase"/>
    <property type="match status" value="1"/>
</dbReference>
<keyword evidence="8 11" id="KW-1133">Transmembrane helix</keyword>
<feature type="transmembrane region" description="Helical" evidence="11">
    <location>
        <begin position="78"/>
        <end position="97"/>
    </location>
</feature>
<evidence type="ECO:0000259" key="12">
    <source>
        <dbReference type="PROSITE" id="PS50109"/>
    </source>
</evidence>
<dbReference type="PROSITE" id="PS50109">
    <property type="entry name" value="HIS_KIN"/>
    <property type="match status" value="1"/>
</dbReference>
<evidence type="ECO:0000256" key="9">
    <source>
        <dbReference type="ARBA" id="ARBA00023012"/>
    </source>
</evidence>
<proteinExistence type="predicted"/>
<keyword evidence="4" id="KW-1003">Cell membrane</keyword>
<dbReference type="PANTHER" id="PTHR44936:SF5">
    <property type="entry name" value="SENSOR HISTIDINE KINASE ENVZ"/>
    <property type="match status" value="1"/>
</dbReference>
<dbReference type="InterPro" id="IPR036890">
    <property type="entry name" value="HATPase_C_sf"/>
</dbReference>
<dbReference type="EMBL" id="JAJITC010000022">
    <property type="protein sequence ID" value="MCC8405604.1"/>
    <property type="molecule type" value="Genomic_DNA"/>
</dbReference>
<evidence type="ECO:0000256" key="1">
    <source>
        <dbReference type="ARBA" id="ARBA00000085"/>
    </source>
</evidence>
<evidence type="ECO:0000256" key="8">
    <source>
        <dbReference type="ARBA" id="ARBA00022989"/>
    </source>
</evidence>
<dbReference type="InterPro" id="IPR003594">
    <property type="entry name" value="HATPase_dom"/>
</dbReference>
<sequence>MTLNPGFLLDVLLGSFVRSVRSDLVTKKQLRGLAARIGPKGELYRGSIAAGILLVAISQPIGWSALLMLPSLSDDPPLVLVCLVAMGLALLSLAQSMNAFEQRSSIDRLAAAIAQRGPQRAHEALAMAGSPAIVRLIQSINHSQRHNAERAAELLDMLAAYAHDQRTPLTRIALRCEQIGDRALREAIELDLEEVTELVDASIACARMQCSATERLRCIDADGLISTLIDNYKDAGSAVVLEGHVGCPIVACPHALRRVLVNLIDNALRYGSDVRLCVRVEARQLILAVRDSGPGIELAEMEAVFAPWYRAPQTALRAPGSGLGLATARRLTLAMRGKLELENRSSGGLEARLTLPLTTENDR</sequence>
<evidence type="ECO:0000256" key="6">
    <source>
        <dbReference type="ARBA" id="ARBA00022692"/>
    </source>
</evidence>
<dbReference type="SUPFAM" id="SSF55874">
    <property type="entry name" value="ATPase domain of HSP90 chaperone/DNA topoisomerase II/histidine kinase"/>
    <property type="match status" value="1"/>
</dbReference>